<sequence length="167" mass="19639">MYNEAGTSPTSFESLTLEEVGLALLRNVLKEVIFCYKMVIKDLSTNIDYIENDKYLLGKSYFDVKEFDRAAFVLKRCKSSKCRFLKGYSKYLDGPLDDSKSLNKEIQCLWEEMETWRDEGEMDGFLIYLYGLILKQKNPQVKNIKDTFLESVLKYHYNWSAWLELAN</sequence>
<dbReference type="PANTHER" id="PTHR12558">
    <property type="entry name" value="CELL DIVISION CYCLE 16,23,27"/>
    <property type="match status" value="1"/>
</dbReference>
<proteinExistence type="predicted"/>
<dbReference type="PANTHER" id="PTHR12558:SF10">
    <property type="entry name" value="CELL DIVISION CYCLE PROTEIN 23 HOMOLOG"/>
    <property type="match status" value="1"/>
</dbReference>
<reference evidence="4 5" key="1">
    <citation type="journal article" date="2019" name="Environ. Microbiol.">
        <title>At the nexus of three kingdoms: the genome of the mycorrhizal fungus Gigaspora margarita provides insights into plant, endobacterial and fungal interactions.</title>
        <authorList>
            <person name="Venice F."/>
            <person name="Ghignone S."/>
            <person name="Salvioli di Fossalunga A."/>
            <person name="Amselem J."/>
            <person name="Novero M."/>
            <person name="Xianan X."/>
            <person name="Sedzielewska Toro K."/>
            <person name="Morin E."/>
            <person name="Lipzen A."/>
            <person name="Grigoriev I.V."/>
            <person name="Henrissat B."/>
            <person name="Martin F.M."/>
            <person name="Bonfante P."/>
        </authorList>
    </citation>
    <scope>NUCLEOTIDE SEQUENCE [LARGE SCALE GENOMIC DNA]</scope>
    <source>
        <strain evidence="4 5">BEG34</strain>
    </source>
</reference>
<feature type="domain" description="Cdc23" evidence="3">
    <location>
        <begin position="48"/>
        <end position="166"/>
    </location>
</feature>
<dbReference type="AlphaFoldDB" id="A0A8H3X3S8"/>
<dbReference type="EMBL" id="WTPW01001863">
    <property type="protein sequence ID" value="KAF0410417.1"/>
    <property type="molecule type" value="Genomic_DNA"/>
</dbReference>
<dbReference type="GO" id="GO:0016567">
    <property type="term" value="P:protein ubiquitination"/>
    <property type="evidence" value="ECO:0007669"/>
    <property type="project" value="TreeGrafter"/>
</dbReference>
<dbReference type="Gene3D" id="1.25.40.10">
    <property type="entry name" value="Tetratricopeptide repeat domain"/>
    <property type="match status" value="1"/>
</dbReference>
<dbReference type="Proteomes" id="UP000439903">
    <property type="component" value="Unassembled WGS sequence"/>
</dbReference>
<dbReference type="GO" id="GO:0045842">
    <property type="term" value="P:positive regulation of mitotic metaphase/anaphase transition"/>
    <property type="evidence" value="ECO:0007669"/>
    <property type="project" value="TreeGrafter"/>
</dbReference>
<keyword evidence="2" id="KW-0802">TPR repeat</keyword>
<evidence type="ECO:0000313" key="4">
    <source>
        <dbReference type="EMBL" id="KAF0410417.1"/>
    </source>
</evidence>
<dbReference type="GO" id="GO:0031145">
    <property type="term" value="P:anaphase-promoting complex-dependent catabolic process"/>
    <property type="evidence" value="ECO:0007669"/>
    <property type="project" value="TreeGrafter"/>
</dbReference>
<dbReference type="InterPro" id="IPR007192">
    <property type="entry name" value="APC8"/>
</dbReference>
<evidence type="ECO:0000256" key="2">
    <source>
        <dbReference type="ARBA" id="ARBA00022803"/>
    </source>
</evidence>
<dbReference type="GO" id="GO:0005680">
    <property type="term" value="C:anaphase-promoting complex"/>
    <property type="evidence" value="ECO:0007669"/>
    <property type="project" value="InterPro"/>
</dbReference>
<evidence type="ECO:0000313" key="5">
    <source>
        <dbReference type="Proteomes" id="UP000439903"/>
    </source>
</evidence>
<evidence type="ECO:0000259" key="3">
    <source>
        <dbReference type="Pfam" id="PF04049"/>
    </source>
</evidence>
<gene>
    <name evidence="4" type="ORF">F8M41_008279</name>
</gene>
<comment type="caution">
    <text evidence="4">The sequence shown here is derived from an EMBL/GenBank/DDBJ whole genome shotgun (WGS) entry which is preliminary data.</text>
</comment>
<dbReference type="GO" id="GO:0051301">
    <property type="term" value="P:cell division"/>
    <property type="evidence" value="ECO:0007669"/>
    <property type="project" value="TreeGrafter"/>
</dbReference>
<dbReference type="Pfam" id="PF04049">
    <property type="entry name" value="ANAPC8"/>
    <property type="match status" value="1"/>
</dbReference>
<accession>A0A8H3X3S8</accession>
<keyword evidence="5" id="KW-1185">Reference proteome</keyword>
<protein>
    <submittedName>
        <fullName evidence="4">TPR-like protein</fullName>
    </submittedName>
</protein>
<name>A0A8H3X3S8_GIGMA</name>
<dbReference type="OrthoDB" id="10262026at2759"/>
<dbReference type="InterPro" id="IPR011990">
    <property type="entry name" value="TPR-like_helical_dom_sf"/>
</dbReference>
<keyword evidence="1" id="KW-0677">Repeat</keyword>
<organism evidence="4 5">
    <name type="scientific">Gigaspora margarita</name>
    <dbReference type="NCBI Taxonomy" id="4874"/>
    <lineage>
        <taxon>Eukaryota</taxon>
        <taxon>Fungi</taxon>
        <taxon>Fungi incertae sedis</taxon>
        <taxon>Mucoromycota</taxon>
        <taxon>Glomeromycotina</taxon>
        <taxon>Glomeromycetes</taxon>
        <taxon>Diversisporales</taxon>
        <taxon>Gigasporaceae</taxon>
        <taxon>Gigaspora</taxon>
    </lineage>
</organism>
<evidence type="ECO:0000256" key="1">
    <source>
        <dbReference type="ARBA" id="ARBA00022737"/>
    </source>
</evidence>